<protein>
    <submittedName>
        <fullName evidence="1">Uncharacterized protein</fullName>
    </submittedName>
</protein>
<dbReference type="EMBL" id="JAZHYN010000045">
    <property type="protein sequence ID" value="MEF3367505.1"/>
    <property type="molecule type" value="Genomic_DNA"/>
</dbReference>
<reference evidence="1 2" key="1">
    <citation type="submission" date="2024-02" db="EMBL/GenBank/DDBJ databases">
        <authorList>
            <person name="Grouzdev D."/>
        </authorList>
    </citation>
    <scope>NUCLEOTIDE SEQUENCE [LARGE SCALE GENOMIC DNA]</scope>
    <source>
        <strain evidence="1 2">9N</strain>
    </source>
</reference>
<comment type="caution">
    <text evidence="1">The sequence shown here is derived from an EMBL/GenBank/DDBJ whole genome shotgun (WGS) entry which is preliminary data.</text>
</comment>
<proteinExistence type="predicted"/>
<sequence>MQFDLTIECKTKAFGDDHLSRSIELANILTSAVAELVDEGLLPGATICLRDAHGETIGKACLHSAEPRC</sequence>
<gene>
    <name evidence="1" type="ORF">V3H18_13270</name>
</gene>
<keyword evidence="2" id="KW-1185">Reference proteome</keyword>
<dbReference type="RefSeq" id="WP_332082550.1">
    <property type="nucleotide sequence ID" value="NZ_JAZHYN010000045.1"/>
</dbReference>
<dbReference type="Proteomes" id="UP001350748">
    <property type="component" value="Unassembled WGS sequence"/>
</dbReference>
<accession>A0ABU7XK00</accession>
<name>A0ABU7XK00_9HYPH</name>
<evidence type="ECO:0000313" key="2">
    <source>
        <dbReference type="Proteomes" id="UP001350748"/>
    </source>
</evidence>
<organism evidence="1 2">
    <name type="scientific">Methylocystis borbori</name>
    <dbReference type="NCBI Taxonomy" id="3118750"/>
    <lineage>
        <taxon>Bacteria</taxon>
        <taxon>Pseudomonadati</taxon>
        <taxon>Pseudomonadota</taxon>
        <taxon>Alphaproteobacteria</taxon>
        <taxon>Hyphomicrobiales</taxon>
        <taxon>Methylocystaceae</taxon>
        <taxon>Methylocystis</taxon>
    </lineage>
</organism>
<evidence type="ECO:0000313" key="1">
    <source>
        <dbReference type="EMBL" id="MEF3367505.1"/>
    </source>
</evidence>